<feature type="domain" description="HTH merR-type" evidence="5">
    <location>
        <begin position="1"/>
        <end position="71"/>
    </location>
</feature>
<dbReference type="SUPFAM" id="SSF46955">
    <property type="entry name" value="Putative DNA-binding domain"/>
    <property type="match status" value="1"/>
</dbReference>
<protein>
    <submittedName>
        <fullName evidence="6">MerR family transcriptional regulator</fullName>
    </submittedName>
</protein>
<keyword evidence="4" id="KW-0175">Coiled coil</keyword>
<dbReference type="InterPro" id="IPR047057">
    <property type="entry name" value="MerR_fam"/>
</dbReference>
<name>A0A6N8EXS7_PAEMA</name>
<keyword evidence="3" id="KW-0804">Transcription</keyword>
<dbReference type="Proteomes" id="UP000442469">
    <property type="component" value="Unassembled WGS sequence"/>
</dbReference>
<dbReference type="SMART" id="SM00422">
    <property type="entry name" value="HTH_MERR"/>
    <property type="match status" value="1"/>
</dbReference>
<evidence type="ECO:0000259" key="5">
    <source>
        <dbReference type="PROSITE" id="PS50937"/>
    </source>
</evidence>
<dbReference type="AlphaFoldDB" id="A0A6N8EXS7"/>
<keyword evidence="1" id="KW-0805">Transcription regulation</keyword>
<evidence type="ECO:0000256" key="3">
    <source>
        <dbReference type="ARBA" id="ARBA00023163"/>
    </source>
</evidence>
<evidence type="ECO:0000313" key="6">
    <source>
        <dbReference type="EMBL" id="MUG24629.1"/>
    </source>
</evidence>
<evidence type="ECO:0000256" key="1">
    <source>
        <dbReference type="ARBA" id="ARBA00023015"/>
    </source>
</evidence>
<dbReference type="PROSITE" id="PS50937">
    <property type="entry name" value="HTH_MERR_2"/>
    <property type="match status" value="1"/>
</dbReference>
<gene>
    <name evidence="6" type="ORF">GNQ08_19855</name>
</gene>
<dbReference type="InterPro" id="IPR000551">
    <property type="entry name" value="MerR-type_HTH_dom"/>
</dbReference>
<dbReference type="PANTHER" id="PTHR30204:SF94">
    <property type="entry name" value="HEAVY METAL-DEPENDENT TRANSCRIPTIONAL REGULATOR HI_0293-RELATED"/>
    <property type="match status" value="1"/>
</dbReference>
<dbReference type="Pfam" id="PF13411">
    <property type="entry name" value="MerR_1"/>
    <property type="match status" value="1"/>
</dbReference>
<organism evidence="6 7">
    <name type="scientific">Paenibacillus macerans</name>
    <name type="common">Bacillus macerans</name>
    <dbReference type="NCBI Taxonomy" id="44252"/>
    <lineage>
        <taxon>Bacteria</taxon>
        <taxon>Bacillati</taxon>
        <taxon>Bacillota</taxon>
        <taxon>Bacilli</taxon>
        <taxon>Bacillales</taxon>
        <taxon>Paenibacillaceae</taxon>
        <taxon>Paenibacillus</taxon>
    </lineage>
</organism>
<reference evidence="6 7" key="1">
    <citation type="submission" date="2019-11" db="EMBL/GenBank/DDBJ databases">
        <title>Draft genome sequences of five Paenibacillus species of dairy origin.</title>
        <authorList>
            <person name="Olajide A.M."/>
            <person name="Chen S."/>
            <person name="Lapointe G."/>
        </authorList>
    </citation>
    <scope>NUCLEOTIDE SEQUENCE [LARGE SCALE GENOMIC DNA]</scope>
    <source>
        <strain evidence="6 7">3CT49</strain>
    </source>
</reference>
<dbReference type="Gene3D" id="1.10.1660.10">
    <property type="match status" value="1"/>
</dbReference>
<proteinExistence type="predicted"/>
<feature type="coiled-coil region" evidence="4">
    <location>
        <begin position="83"/>
        <end position="113"/>
    </location>
</feature>
<evidence type="ECO:0000313" key="7">
    <source>
        <dbReference type="Proteomes" id="UP000442469"/>
    </source>
</evidence>
<dbReference type="GO" id="GO:0003700">
    <property type="term" value="F:DNA-binding transcription factor activity"/>
    <property type="evidence" value="ECO:0007669"/>
    <property type="project" value="InterPro"/>
</dbReference>
<dbReference type="InterPro" id="IPR009061">
    <property type="entry name" value="DNA-bd_dom_put_sf"/>
</dbReference>
<evidence type="ECO:0000256" key="4">
    <source>
        <dbReference type="SAM" id="Coils"/>
    </source>
</evidence>
<keyword evidence="2" id="KW-0238">DNA-binding</keyword>
<dbReference type="GO" id="GO:0003677">
    <property type="term" value="F:DNA binding"/>
    <property type="evidence" value="ECO:0007669"/>
    <property type="project" value="UniProtKB-KW"/>
</dbReference>
<comment type="caution">
    <text evidence="6">The sequence shown here is derived from an EMBL/GenBank/DDBJ whole genome shotgun (WGS) entry which is preliminary data.</text>
</comment>
<accession>A0A6N8EXS7</accession>
<sequence>MKIHELAQKVGMTAAAIRFYEKEGLLDRRHVRRAENNYREYFEEAVTHLRTIKNLQSAGFTLTELRQFTFAEAENQIDLQKIIEVTRQRIMEIDKKKAELERAQAHLERILAHKIQLLTEQKEMPE</sequence>
<dbReference type="PANTHER" id="PTHR30204">
    <property type="entry name" value="REDOX-CYCLING DRUG-SENSING TRANSCRIPTIONAL ACTIVATOR SOXR"/>
    <property type="match status" value="1"/>
</dbReference>
<evidence type="ECO:0000256" key="2">
    <source>
        <dbReference type="ARBA" id="ARBA00023125"/>
    </source>
</evidence>
<dbReference type="EMBL" id="WNZZ01000016">
    <property type="protein sequence ID" value="MUG24629.1"/>
    <property type="molecule type" value="Genomic_DNA"/>
</dbReference>
<dbReference type="RefSeq" id="WP_155620636.1">
    <property type="nucleotide sequence ID" value="NZ_CP086393.1"/>
</dbReference>